<keyword evidence="1" id="KW-1133">Transmembrane helix</keyword>
<sequence>MIFSRWRVMDRRRIREGGERALCYREAEEESRVSEGFCGFNRSREIWLGDLRGCDNLLQGLDLVIFILRGGEATRDEEDRETFGTRSGFGLMVIFRSGLRFLGWKRGDRGGSGRKGPVLLITYSWMTRSFQTFTILFPTQGLIKDTSRSEQVLIAAFGRVVFYFAWTRDSFTIRFYYLYALFAWHDAYWYEDIRKVFQARGWYLASLSSVILVSLDKNMERSQFGQVTMVTVMGVGSALNDMGLMRWSQGANEEDFFLSHDWVKRLMCLSGSVHFVFIFLIFWVMFTNAVLL</sequence>
<name>A0A816URT5_BRANA</name>
<proteinExistence type="predicted"/>
<accession>A0A816URT5</accession>
<reference evidence="2" key="1">
    <citation type="submission" date="2021-01" db="EMBL/GenBank/DDBJ databases">
        <authorList>
            <consortium name="Genoscope - CEA"/>
            <person name="William W."/>
        </authorList>
    </citation>
    <scope>NUCLEOTIDE SEQUENCE</scope>
</reference>
<organism evidence="2">
    <name type="scientific">Brassica napus</name>
    <name type="common">Rape</name>
    <dbReference type="NCBI Taxonomy" id="3708"/>
    <lineage>
        <taxon>Eukaryota</taxon>
        <taxon>Viridiplantae</taxon>
        <taxon>Streptophyta</taxon>
        <taxon>Embryophyta</taxon>
        <taxon>Tracheophyta</taxon>
        <taxon>Spermatophyta</taxon>
        <taxon>Magnoliopsida</taxon>
        <taxon>eudicotyledons</taxon>
        <taxon>Gunneridae</taxon>
        <taxon>Pentapetalae</taxon>
        <taxon>rosids</taxon>
        <taxon>malvids</taxon>
        <taxon>Brassicales</taxon>
        <taxon>Brassicaceae</taxon>
        <taxon>Brassiceae</taxon>
        <taxon>Brassica</taxon>
    </lineage>
</organism>
<keyword evidence="1" id="KW-0812">Transmembrane</keyword>
<keyword evidence="1" id="KW-0472">Membrane</keyword>
<dbReference type="AlphaFoldDB" id="A0A816URT5"/>
<feature type="non-terminal residue" evidence="2">
    <location>
        <position position="292"/>
    </location>
</feature>
<gene>
    <name evidence="2" type="ORF">DARMORV10_C08P29350.1</name>
</gene>
<dbReference type="Proteomes" id="UP001295469">
    <property type="component" value="Chromosome C08"/>
</dbReference>
<evidence type="ECO:0000313" key="2">
    <source>
        <dbReference type="EMBL" id="CAF2111638.1"/>
    </source>
</evidence>
<protein>
    <submittedName>
        <fullName evidence="2">(rape) hypothetical protein</fullName>
    </submittedName>
</protein>
<dbReference type="EMBL" id="HG994372">
    <property type="protein sequence ID" value="CAF2111638.1"/>
    <property type="molecule type" value="Genomic_DNA"/>
</dbReference>
<evidence type="ECO:0000256" key="1">
    <source>
        <dbReference type="SAM" id="Phobius"/>
    </source>
</evidence>
<feature type="transmembrane region" description="Helical" evidence="1">
    <location>
        <begin position="266"/>
        <end position="286"/>
    </location>
</feature>